<feature type="region of interest" description="Disordered" evidence="13">
    <location>
        <begin position="991"/>
        <end position="1039"/>
    </location>
</feature>
<comment type="catalytic activity">
    <reaction evidence="1">
        <text>ATP + protein L-histidine = ADP + protein N-phospho-L-histidine.</text>
        <dbReference type="EC" id="2.7.13.3"/>
    </reaction>
</comment>
<evidence type="ECO:0000259" key="14">
    <source>
        <dbReference type="PROSITE" id="PS50109"/>
    </source>
</evidence>
<feature type="modified residue" description="4-aspartylphosphate" evidence="12">
    <location>
        <position position="1111"/>
    </location>
</feature>
<keyword evidence="5 12" id="KW-0597">Phosphoprotein</keyword>
<evidence type="ECO:0000256" key="1">
    <source>
        <dbReference type="ARBA" id="ARBA00000085"/>
    </source>
</evidence>
<organism evidence="16 17">
    <name type="scientific">Tuber aestivum</name>
    <name type="common">summer truffle</name>
    <dbReference type="NCBI Taxonomy" id="59557"/>
    <lineage>
        <taxon>Eukaryota</taxon>
        <taxon>Fungi</taxon>
        <taxon>Dikarya</taxon>
        <taxon>Ascomycota</taxon>
        <taxon>Pezizomycotina</taxon>
        <taxon>Pezizomycetes</taxon>
        <taxon>Pezizales</taxon>
        <taxon>Tuberaceae</taxon>
        <taxon>Tuber</taxon>
    </lineage>
</organism>
<evidence type="ECO:0000256" key="8">
    <source>
        <dbReference type="ARBA" id="ARBA00022777"/>
    </source>
</evidence>
<keyword evidence="7" id="KW-0547">Nucleotide-binding</keyword>
<dbReference type="InterPro" id="IPR013655">
    <property type="entry name" value="PAS_fold_3"/>
</dbReference>
<dbReference type="InterPro" id="IPR036890">
    <property type="entry name" value="HATPase_C_sf"/>
</dbReference>
<dbReference type="EC" id="2.7.13.3" evidence="3"/>
<dbReference type="InterPro" id="IPR001789">
    <property type="entry name" value="Sig_transdc_resp-reg_receiver"/>
</dbReference>
<dbReference type="GO" id="GO:0000155">
    <property type="term" value="F:phosphorelay sensor kinase activity"/>
    <property type="evidence" value="ECO:0007669"/>
    <property type="project" value="InterPro"/>
</dbReference>
<evidence type="ECO:0000256" key="6">
    <source>
        <dbReference type="ARBA" id="ARBA00022679"/>
    </source>
</evidence>
<dbReference type="SMART" id="SM00086">
    <property type="entry name" value="PAC"/>
    <property type="match status" value="1"/>
</dbReference>
<dbReference type="CDD" id="cd00082">
    <property type="entry name" value="HisKA"/>
    <property type="match status" value="1"/>
</dbReference>
<dbReference type="PROSITE" id="PS50109">
    <property type="entry name" value="HIS_KIN"/>
    <property type="match status" value="1"/>
</dbReference>
<comment type="function">
    <text evidence="11">Involved in the control of the SAPK-dependent transcriptional response to peroxide stress. Regulates sty1 activity.</text>
</comment>
<dbReference type="CDD" id="cd16922">
    <property type="entry name" value="HATPase_EvgS-ArcB-TorS-like"/>
    <property type="match status" value="1"/>
</dbReference>
<evidence type="ECO:0000256" key="3">
    <source>
        <dbReference type="ARBA" id="ARBA00012438"/>
    </source>
</evidence>
<evidence type="ECO:0000256" key="5">
    <source>
        <dbReference type="ARBA" id="ARBA00022553"/>
    </source>
</evidence>
<dbReference type="InterPro" id="IPR005467">
    <property type="entry name" value="His_kinase_dom"/>
</dbReference>
<name>A0A292PSM3_9PEZI</name>
<dbReference type="Gene3D" id="3.40.50.2300">
    <property type="match status" value="1"/>
</dbReference>
<feature type="domain" description="Histidine kinase" evidence="14">
    <location>
        <begin position="740"/>
        <end position="964"/>
    </location>
</feature>
<dbReference type="PROSITE" id="PS50110">
    <property type="entry name" value="RESPONSE_REGULATORY"/>
    <property type="match status" value="1"/>
</dbReference>
<dbReference type="PANTHER" id="PTHR45339">
    <property type="entry name" value="HYBRID SIGNAL TRANSDUCTION HISTIDINE KINASE J"/>
    <property type="match status" value="1"/>
</dbReference>
<dbReference type="SMART" id="SM00388">
    <property type="entry name" value="HisKA"/>
    <property type="match status" value="1"/>
</dbReference>
<dbReference type="InterPro" id="IPR000014">
    <property type="entry name" value="PAS"/>
</dbReference>
<dbReference type="FunFam" id="1.10.287.130:FF:000002">
    <property type="entry name" value="Two-component osmosensing histidine kinase"/>
    <property type="match status" value="1"/>
</dbReference>
<keyword evidence="4" id="KW-0963">Cytoplasm</keyword>
<evidence type="ECO:0000256" key="13">
    <source>
        <dbReference type="SAM" id="MobiDB-lite"/>
    </source>
</evidence>
<dbReference type="InterPro" id="IPR001610">
    <property type="entry name" value="PAC"/>
</dbReference>
<evidence type="ECO:0000256" key="11">
    <source>
        <dbReference type="ARBA" id="ARBA00054109"/>
    </source>
</evidence>
<dbReference type="Pfam" id="PF08447">
    <property type="entry name" value="PAS_3"/>
    <property type="match status" value="1"/>
</dbReference>
<dbReference type="InterPro" id="IPR003594">
    <property type="entry name" value="HATPase_dom"/>
</dbReference>
<dbReference type="SUPFAM" id="SSF47384">
    <property type="entry name" value="Homodimeric domain of signal transducing histidine kinase"/>
    <property type="match status" value="1"/>
</dbReference>
<evidence type="ECO:0000313" key="16">
    <source>
        <dbReference type="EMBL" id="CUS10526.1"/>
    </source>
</evidence>
<dbReference type="SUPFAM" id="SSF52172">
    <property type="entry name" value="CheY-like"/>
    <property type="match status" value="1"/>
</dbReference>
<keyword evidence="9" id="KW-0067">ATP-binding</keyword>
<dbReference type="SMART" id="SM00448">
    <property type="entry name" value="REC"/>
    <property type="match status" value="1"/>
</dbReference>
<feature type="domain" description="Response regulatory" evidence="15">
    <location>
        <begin position="1042"/>
        <end position="1212"/>
    </location>
</feature>
<keyword evidence="10" id="KW-0902">Two-component regulatory system</keyword>
<dbReference type="Gene3D" id="3.30.565.10">
    <property type="entry name" value="Histidine kinase-like ATPase, C-terminal domain"/>
    <property type="match status" value="1"/>
</dbReference>
<sequence>MAPPPLQDGMSGPDNSNGARASMTNNKNPEGNGGETPDELPIDPEHESSSLPPSAFPYHHSTNRDVQTCAAHPHLSNPPPPSGASLAFTALRFLPTPLLILSQNKTVVLANEAMGRLLGAGSTGQSTDGVGGTLPEPSITDILYGKGLGDLCFAVLQRKWPLWVSWEQLLNALASDIEKGEGFQNANSLLNISTEAPPLSGGPSVPQTLIRDATIDVLFPTLDGSSDGRSRQVEAKMVVSIWALDGERYFTLMFNSMTSSSGTFNAGSPNSEMAFYTTKGTTTDGSCQTTQFGASMPGLLPPAAPSSSDISPVPSVLQKITRIKDAALDAMEIPVFAVWHDGSIAMANRAAQNLRPTDRNVGNAESGGFASRYNIWTEDFSRRLTEDEIPIIRLLKSKKPLVPQRIGTFSPTGNRVVFDTSGEGIYDDETGEFIAGLVWLRDITGYGGKLVTHQETDELRFMNMCDSMPQLIWTTRPDGYHDYYSKRWYDYTGLTKEESLGRVDKSIGCHQGDVQLVNKKWQHSLATGRDYTVEYRCRRWDGVWRWMLGSALPLHDPKTNEIIKWYGTCTNIHDLVEVRETARRTSPQLREVLQHSQITLWAIDRSNRITLLEGGEIWETANAPKAAIGSNIYDLFKDCTEFLSPIGDVLQGKEEELFSEAALYGRWLKTKYVPILGKKGTAGQYDKDYISGIIGVSVDVTEIHNKSIELEARERENQVLVANESAAKEASKLKSEFLASMSHEIRTPITGVVGMAEILLDTPLEGEQREFAENIQRSANALLTVINDILDISKVESGRLDIEEVQFSLPLVIQDVTKMLSLDAERKKLQFDHIVDFAEFGENMAVIGDPGRVRQILTNLLTNSIKFTHEGFVKLVVSVEKEDEDVIVVKFVVKDSGIGIDEDVQQKLFQPFTQADSSTARRFGGTGLGLTISKNLVDLMGGSIGLKSSLGAGTTAHFVIPFHRPQYQNGLVYPPNVSTLPDRLQSDLSVSCQSSDYGVSTPPESPIDPAMKQRARSASNTKRITPPLGPPPESPEERKRTHVLVVEDNDINQQIAIRLIKKLNFTVSAVSNGLEALEFLKEAAPNGTTTSLSPATSTHLRPRRPDIILMDVQMPELDGYSATKIIRSGKLYSYPCTPNHHVNVEQDLLQLSQTLPNPDSPITTWLQDVPIVAMTASAIRGDREKCQEAGMDDYLAKPVRSATLEKMLLKWCQVKKRPPSPPPQIALSPPAIVAARPEDSVLVAVTGKGIVESPDIQDIATVERSSRETPRASTTPNPFDKVCGNVSDGSGRGVGNYTPGIGQRRS</sequence>
<evidence type="ECO:0000256" key="2">
    <source>
        <dbReference type="ARBA" id="ARBA00004496"/>
    </source>
</evidence>
<accession>A0A292PSM3</accession>
<dbReference type="EMBL" id="LN891045">
    <property type="protein sequence ID" value="CUS10526.1"/>
    <property type="molecule type" value="Genomic_DNA"/>
</dbReference>
<dbReference type="SMART" id="SM00387">
    <property type="entry name" value="HATPase_c"/>
    <property type="match status" value="1"/>
</dbReference>
<dbReference type="PRINTS" id="PR00344">
    <property type="entry name" value="BCTRLSENSOR"/>
</dbReference>
<dbReference type="Gene3D" id="3.30.450.20">
    <property type="entry name" value="PAS domain"/>
    <property type="match status" value="2"/>
</dbReference>
<dbReference type="FunFam" id="3.30.565.10:FF:000010">
    <property type="entry name" value="Sensor histidine kinase RcsC"/>
    <property type="match status" value="1"/>
</dbReference>
<dbReference type="SUPFAM" id="SSF55874">
    <property type="entry name" value="ATPase domain of HSP90 chaperone/DNA topoisomerase II/histidine kinase"/>
    <property type="match status" value="1"/>
</dbReference>
<dbReference type="SUPFAM" id="SSF55785">
    <property type="entry name" value="PYP-like sensor domain (PAS domain)"/>
    <property type="match status" value="1"/>
</dbReference>
<dbReference type="InterPro" id="IPR004358">
    <property type="entry name" value="Sig_transdc_His_kin-like_C"/>
</dbReference>
<dbReference type="InterPro" id="IPR003661">
    <property type="entry name" value="HisK_dim/P_dom"/>
</dbReference>
<dbReference type="InterPro" id="IPR036097">
    <property type="entry name" value="HisK_dim/P_sf"/>
</dbReference>
<dbReference type="PANTHER" id="PTHR45339:SF1">
    <property type="entry name" value="HYBRID SIGNAL TRANSDUCTION HISTIDINE KINASE J"/>
    <property type="match status" value="1"/>
</dbReference>
<feature type="compositionally biased region" description="Polar residues" evidence="13">
    <location>
        <begin position="13"/>
        <end position="29"/>
    </location>
</feature>
<proteinExistence type="predicted"/>
<protein>
    <recommendedName>
        <fullName evidence="3">histidine kinase</fullName>
        <ecNumber evidence="3">2.7.13.3</ecNumber>
    </recommendedName>
</protein>
<gene>
    <name evidence="16" type="ORF">GSTUAT00005390001</name>
</gene>
<evidence type="ECO:0000256" key="7">
    <source>
        <dbReference type="ARBA" id="ARBA00022741"/>
    </source>
</evidence>
<dbReference type="Gene3D" id="1.10.287.130">
    <property type="match status" value="1"/>
</dbReference>
<dbReference type="Pfam" id="PF02518">
    <property type="entry name" value="HATPase_c"/>
    <property type="match status" value="1"/>
</dbReference>
<dbReference type="GO" id="GO:0005524">
    <property type="term" value="F:ATP binding"/>
    <property type="evidence" value="ECO:0007669"/>
    <property type="project" value="UniProtKB-KW"/>
</dbReference>
<evidence type="ECO:0000256" key="10">
    <source>
        <dbReference type="ARBA" id="ARBA00023012"/>
    </source>
</evidence>
<evidence type="ECO:0000259" key="15">
    <source>
        <dbReference type="PROSITE" id="PS50110"/>
    </source>
</evidence>
<dbReference type="CDD" id="cd00130">
    <property type="entry name" value="PAS"/>
    <property type="match status" value="1"/>
</dbReference>
<evidence type="ECO:0000256" key="12">
    <source>
        <dbReference type="PROSITE-ProRule" id="PRU00169"/>
    </source>
</evidence>
<keyword evidence="6" id="KW-0808">Transferase</keyword>
<dbReference type="GO" id="GO:0009365">
    <property type="term" value="C:protein histidine kinase complex"/>
    <property type="evidence" value="ECO:0007669"/>
    <property type="project" value="UniProtKB-ARBA"/>
</dbReference>
<dbReference type="GO" id="GO:0005737">
    <property type="term" value="C:cytoplasm"/>
    <property type="evidence" value="ECO:0007669"/>
    <property type="project" value="UniProtKB-SubCell"/>
</dbReference>
<dbReference type="CDD" id="cd17546">
    <property type="entry name" value="REC_hyHK_CKI1_RcsC-like"/>
    <property type="match status" value="1"/>
</dbReference>
<dbReference type="GO" id="GO:1900745">
    <property type="term" value="P:positive regulation of p38MAPK cascade"/>
    <property type="evidence" value="ECO:0007669"/>
    <property type="project" value="UniProtKB-ARBA"/>
</dbReference>
<evidence type="ECO:0000313" key="17">
    <source>
        <dbReference type="Proteomes" id="UP001412239"/>
    </source>
</evidence>
<keyword evidence="8" id="KW-0418">Kinase</keyword>
<dbReference type="InterPro" id="IPR035965">
    <property type="entry name" value="PAS-like_dom_sf"/>
</dbReference>
<dbReference type="Proteomes" id="UP001412239">
    <property type="component" value="Unassembled WGS sequence"/>
</dbReference>
<dbReference type="InterPro" id="IPR011006">
    <property type="entry name" value="CheY-like_superfamily"/>
</dbReference>
<reference evidence="16" key="1">
    <citation type="submission" date="2015-10" db="EMBL/GenBank/DDBJ databases">
        <authorList>
            <person name="Regsiter A."/>
            <person name="william w."/>
        </authorList>
    </citation>
    <scope>NUCLEOTIDE SEQUENCE</scope>
    <source>
        <strain evidence="16">Montdore</strain>
    </source>
</reference>
<feature type="region of interest" description="Disordered" evidence="13">
    <location>
        <begin position="1"/>
        <end position="61"/>
    </location>
</feature>
<dbReference type="Pfam" id="PF00072">
    <property type="entry name" value="Response_reg"/>
    <property type="match status" value="1"/>
</dbReference>
<dbReference type="Pfam" id="PF00512">
    <property type="entry name" value="HisKA"/>
    <property type="match status" value="1"/>
</dbReference>
<keyword evidence="17" id="KW-1185">Reference proteome</keyword>
<evidence type="ECO:0000256" key="9">
    <source>
        <dbReference type="ARBA" id="ARBA00022840"/>
    </source>
</evidence>
<dbReference type="FunFam" id="3.30.450.20:FF:000099">
    <property type="entry name" value="Sensory box sensor histidine kinase"/>
    <property type="match status" value="1"/>
</dbReference>
<comment type="subcellular location">
    <subcellularLocation>
        <location evidence="2">Cytoplasm</location>
    </subcellularLocation>
</comment>
<dbReference type="NCBIfam" id="TIGR00229">
    <property type="entry name" value="sensory_box"/>
    <property type="match status" value="1"/>
</dbReference>
<feature type="region of interest" description="Disordered" evidence="13">
    <location>
        <begin position="1261"/>
        <end position="1306"/>
    </location>
</feature>
<evidence type="ECO:0000256" key="4">
    <source>
        <dbReference type="ARBA" id="ARBA00022490"/>
    </source>
</evidence>